<name>A0ABT6ZEV2_9MICO</name>
<dbReference type="InterPro" id="IPR015168">
    <property type="entry name" value="SsuA/THI5"/>
</dbReference>
<sequence length="408" mass="44107">MLAERFSAGNGAGDPPLRAAQHLLHAGNVQAMPAQRQPASMDRIQNARDRVMIAARIERLMKTSSHRDRRLAWAGAAMVGMLTIAGCAAEPSTEEESLPVVATQLNWVTNVEFAGMWIAESEGYYAEEGIVAEWLPGGPNVSNTVQIVASGDAPIGLDTNFTSFIDAVSEGADVVLVGAVYQESPLAILSLSENPINSVEDMIGKRIGSPQGQQRELDAIFTINGLEPDYEFVPIGYDVQALVNGDVDGSVAFATNQGLILEEQGVDYTSVSWQDLGLDVYSNMIFVDRTYLEENRDLVVAWLRATVKGWEKNADDPEVAAQLAVDVWGADLGLSLSQQIKENINQIPMTTSDLTAESGLLRISAEDIEQKMYPILRAAGMTDLPDVATYVDESLLDEVFGGSATLLR</sequence>
<dbReference type="EMBL" id="JASJND010000005">
    <property type="protein sequence ID" value="MDJ1114240.1"/>
    <property type="molecule type" value="Genomic_DNA"/>
</dbReference>
<feature type="domain" description="SsuA/THI5-like" evidence="1">
    <location>
        <begin position="110"/>
        <end position="319"/>
    </location>
</feature>
<dbReference type="Pfam" id="PF09084">
    <property type="entry name" value="NMT1"/>
    <property type="match status" value="1"/>
</dbReference>
<evidence type="ECO:0000259" key="1">
    <source>
        <dbReference type="Pfam" id="PF09084"/>
    </source>
</evidence>
<reference evidence="2 3" key="1">
    <citation type="submission" date="2023-05" db="EMBL/GenBank/DDBJ databases">
        <title>Microbacterium dauci sp.nov., Isolated from Carrot Rhizosphere Soil.</title>
        <authorList>
            <person name="Xiao Z."/>
            <person name="Zheng J."/>
        </authorList>
    </citation>
    <scope>NUCLEOTIDE SEQUENCE [LARGE SCALE GENOMIC DNA]</scope>
    <source>
        <strain evidence="2 3">LX3-4</strain>
    </source>
</reference>
<keyword evidence="3" id="KW-1185">Reference proteome</keyword>
<dbReference type="Gene3D" id="3.40.190.10">
    <property type="entry name" value="Periplasmic binding protein-like II"/>
    <property type="match status" value="2"/>
</dbReference>
<comment type="caution">
    <text evidence="2">The sequence shown here is derived from an EMBL/GenBank/DDBJ whole genome shotgun (WGS) entry which is preliminary data.</text>
</comment>
<dbReference type="Proteomes" id="UP001321481">
    <property type="component" value="Unassembled WGS sequence"/>
</dbReference>
<protein>
    <submittedName>
        <fullName evidence="2">ABC transporter substrate-binding protein</fullName>
    </submittedName>
</protein>
<dbReference type="SUPFAM" id="SSF53850">
    <property type="entry name" value="Periplasmic binding protein-like II"/>
    <property type="match status" value="1"/>
</dbReference>
<proteinExistence type="predicted"/>
<evidence type="ECO:0000313" key="2">
    <source>
        <dbReference type="EMBL" id="MDJ1114240.1"/>
    </source>
</evidence>
<evidence type="ECO:0000313" key="3">
    <source>
        <dbReference type="Proteomes" id="UP001321481"/>
    </source>
</evidence>
<organism evidence="2 3">
    <name type="scientific">Microbacterium dauci</name>
    <dbReference type="NCBI Taxonomy" id="3048008"/>
    <lineage>
        <taxon>Bacteria</taxon>
        <taxon>Bacillati</taxon>
        <taxon>Actinomycetota</taxon>
        <taxon>Actinomycetes</taxon>
        <taxon>Micrococcales</taxon>
        <taxon>Microbacteriaceae</taxon>
        <taxon>Microbacterium</taxon>
    </lineage>
</organism>
<dbReference type="PANTHER" id="PTHR31528:SF3">
    <property type="entry name" value="THIAMINE BIOSYNTHESIS PROTEIN HI_0357-RELATED"/>
    <property type="match status" value="1"/>
</dbReference>
<dbReference type="PANTHER" id="PTHR31528">
    <property type="entry name" value="4-AMINO-5-HYDROXYMETHYL-2-METHYLPYRIMIDINE PHOSPHATE SYNTHASE THI11-RELATED"/>
    <property type="match status" value="1"/>
</dbReference>
<accession>A0ABT6ZEV2</accession>
<dbReference type="InterPro" id="IPR027939">
    <property type="entry name" value="NMT1/THI5"/>
</dbReference>
<gene>
    <name evidence="2" type="ORF">QNI14_07230</name>
</gene>
<dbReference type="RefSeq" id="WP_283715840.1">
    <property type="nucleotide sequence ID" value="NZ_JASJND010000005.1"/>
</dbReference>